<dbReference type="AlphaFoldDB" id="A0A1R3HWL6"/>
<evidence type="ECO:0000256" key="1">
    <source>
        <dbReference type="SAM" id="MobiDB-lite"/>
    </source>
</evidence>
<name>A0A1R3HWL6_9ROSI</name>
<comment type="caution">
    <text evidence="2">The sequence shown here is derived from an EMBL/GenBank/DDBJ whole genome shotgun (WGS) entry which is preliminary data.</text>
</comment>
<organism evidence="2 3">
    <name type="scientific">Corchorus olitorius</name>
    <dbReference type="NCBI Taxonomy" id="93759"/>
    <lineage>
        <taxon>Eukaryota</taxon>
        <taxon>Viridiplantae</taxon>
        <taxon>Streptophyta</taxon>
        <taxon>Embryophyta</taxon>
        <taxon>Tracheophyta</taxon>
        <taxon>Spermatophyta</taxon>
        <taxon>Magnoliopsida</taxon>
        <taxon>eudicotyledons</taxon>
        <taxon>Gunneridae</taxon>
        <taxon>Pentapetalae</taxon>
        <taxon>rosids</taxon>
        <taxon>malvids</taxon>
        <taxon>Malvales</taxon>
        <taxon>Malvaceae</taxon>
        <taxon>Grewioideae</taxon>
        <taxon>Apeibeae</taxon>
        <taxon>Corchorus</taxon>
    </lineage>
</organism>
<gene>
    <name evidence="2" type="ORF">COLO4_26516</name>
</gene>
<reference evidence="3" key="1">
    <citation type="submission" date="2013-09" db="EMBL/GenBank/DDBJ databases">
        <title>Corchorus olitorius genome sequencing.</title>
        <authorList>
            <person name="Alam M."/>
            <person name="Haque M.S."/>
            <person name="Islam M.S."/>
            <person name="Emdad E.M."/>
            <person name="Islam M.M."/>
            <person name="Ahmed B."/>
            <person name="Halim A."/>
            <person name="Hossen Q.M.M."/>
            <person name="Hossain M.Z."/>
            <person name="Ahmed R."/>
            <person name="Khan M.M."/>
            <person name="Islam R."/>
            <person name="Rashid M.M."/>
            <person name="Khan S.A."/>
            <person name="Rahman M.S."/>
            <person name="Alam M."/>
            <person name="Yahiya A.S."/>
            <person name="Khan M.S."/>
            <person name="Azam M.S."/>
            <person name="Haque T."/>
            <person name="Lashkar M.Z.H."/>
            <person name="Akhand A.I."/>
            <person name="Morshed G."/>
            <person name="Roy S."/>
            <person name="Uddin K.S."/>
            <person name="Rabeya T."/>
            <person name="Hossain A.S."/>
            <person name="Chowdhury A."/>
            <person name="Snigdha A.R."/>
            <person name="Mortoza M.S."/>
            <person name="Matin S.A."/>
            <person name="Hoque S.M.E."/>
            <person name="Islam M.K."/>
            <person name="Roy D.K."/>
            <person name="Haider R."/>
            <person name="Moosa M.M."/>
            <person name="Elias S.M."/>
            <person name="Hasan A.M."/>
            <person name="Jahan S."/>
            <person name="Shafiuddin M."/>
            <person name="Mahmood N."/>
            <person name="Shommy N.S."/>
        </authorList>
    </citation>
    <scope>NUCLEOTIDE SEQUENCE [LARGE SCALE GENOMIC DNA]</scope>
    <source>
        <strain evidence="3">cv. O-4</strain>
    </source>
</reference>
<evidence type="ECO:0000313" key="2">
    <source>
        <dbReference type="EMBL" id="OMO74757.1"/>
    </source>
</evidence>
<proteinExistence type="predicted"/>
<dbReference type="Proteomes" id="UP000187203">
    <property type="component" value="Unassembled WGS sequence"/>
</dbReference>
<keyword evidence="3" id="KW-1185">Reference proteome</keyword>
<evidence type="ECO:0000313" key="3">
    <source>
        <dbReference type="Proteomes" id="UP000187203"/>
    </source>
</evidence>
<sequence length="98" mass="11269">MASWDRSHPKSKVSSTRPTHARQRQSPLTSTPRQFLFLSTKHIRSTKTPAHRNLSNFPTVELVSRAYNSRARKPKMKPQLSPTFASIDLRRHCWVASS</sequence>
<feature type="region of interest" description="Disordered" evidence="1">
    <location>
        <begin position="1"/>
        <end position="34"/>
    </location>
</feature>
<feature type="compositionally biased region" description="Polar residues" evidence="1">
    <location>
        <begin position="12"/>
        <end position="33"/>
    </location>
</feature>
<dbReference type="EMBL" id="AWUE01019258">
    <property type="protein sequence ID" value="OMO74757.1"/>
    <property type="molecule type" value="Genomic_DNA"/>
</dbReference>
<protein>
    <submittedName>
        <fullName evidence="2">Uncharacterized protein</fullName>
    </submittedName>
</protein>
<accession>A0A1R3HWL6</accession>